<accession>A4BRA4</accession>
<comment type="caution">
    <text evidence="1">The sequence shown here is derived from an EMBL/GenBank/DDBJ whole genome shotgun (WGS) entry which is preliminary data.</text>
</comment>
<keyword evidence="2" id="KW-1185">Reference proteome</keyword>
<organism evidence="1 2">
    <name type="scientific">Nitrococcus mobilis Nb-231</name>
    <dbReference type="NCBI Taxonomy" id="314278"/>
    <lineage>
        <taxon>Bacteria</taxon>
        <taxon>Pseudomonadati</taxon>
        <taxon>Pseudomonadota</taxon>
        <taxon>Gammaproteobacteria</taxon>
        <taxon>Chromatiales</taxon>
        <taxon>Ectothiorhodospiraceae</taxon>
        <taxon>Nitrococcus</taxon>
    </lineage>
</organism>
<gene>
    <name evidence="1" type="ORF">NB231_03315</name>
</gene>
<proteinExistence type="predicted"/>
<evidence type="ECO:0000313" key="2">
    <source>
        <dbReference type="Proteomes" id="UP000003374"/>
    </source>
</evidence>
<dbReference type="SUPFAM" id="SSF56784">
    <property type="entry name" value="HAD-like"/>
    <property type="match status" value="1"/>
</dbReference>
<evidence type="ECO:0000313" key="1">
    <source>
        <dbReference type="EMBL" id="EAR21726.1"/>
    </source>
</evidence>
<dbReference type="STRING" id="314278.NB231_03315"/>
<dbReference type="InterPro" id="IPR023214">
    <property type="entry name" value="HAD_sf"/>
</dbReference>
<dbReference type="AlphaFoldDB" id="A4BRA4"/>
<protein>
    <submittedName>
        <fullName evidence="1">Nonspecific acid phosphatase</fullName>
    </submittedName>
</protein>
<dbReference type="InterPro" id="IPR036412">
    <property type="entry name" value="HAD-like_sf"/>
</dbReference>
<dbReference type="Gene3D" id="3.40.50.1000">
    <property type="entry name" value="HAD superfamily/HAD-like"/>
    <property type="match status" value="1"/>
</dbReference>
<dbReference type="EMBL" id="AAOF01000006">
    <property type="protein sequence ID" value="EAR21726.1"/>
    <property type="molecule type" value="Genomic_DNA"/>
</dbReference>
<dbReference type="Proteomes" id="UP000003374">
    <property type="component" value="Unassembled WGS sequence"/>
</dbReference>
<name>A4BRA4_9GAMM</name>
<dbReference type="RefSeq" id="WP_004999711.1">
    <property type="nucleotide sequence ID" value="NZ_CH672427.1"/>
</dbReference>
<dbReference type="eggNOG" id="COG0560">
    <property type="taxonomic scope" value="Bacteria"/>
</dbReference>
<reference evidence="1 2" key="1">
    <citation type="submission" date="2006-02" db="EMBL/GenBank/DDBJ databases">
        <authorList>
            <person name="Waterbury J."/>
            <person name="Ferriera S."/>
            <person name="Johnson J."/>
            <person name="Kravitz S."/>
            <person name="Halpern A."/>
            <person name="Remington K."/>
            <person name="Beeson K."/>
            <person name="Tran B."/>
            <person name="Rogers Y.-H."/>
            <person name="Friedman R."/>
            <person name="Venter J.C."/>
        </authorList>
    </citation>
    <scope>NUCLEOTIDE SEQUENCE [LARGE SCALE GENOMIC DNA]</scope>
    <source>
        <strain evidence="1 2">Nb-231</strain>
    </source>
</reference>
<sequence>MAGKDFQSSFFKSLLAGNIKAVAASGAQGLLKLIAVTHAGMTSEEFKATVTDWLKSATHPKFNRTYLGCVYQPQLELLQYLRDHGFKTFIVSGGDIDFMRPWTQAVYGIPPDQVVGSSAKAKYEVRNGKPVIVKLPKIDFIDDKVGKPVGIYKFIGKRPILAFGNSDGDFEMLEYVTAGSGPRLGVILHHDDAEREYAYDRASHIGKLARGLDEAQARGWILVSMKSDWANVFPQK</sequence>
<dbReference type="HOGENOM" id="CLU_052514_0_0_6"/>
<dbReference type="CDD" id="cd01427">
    <property type="entry name" value="HAD_like"/>
    <property type="match status" value="1"/>
</dbReference>
<dbReference type="Pfam" id="PF12710">
    <property type="entry name" value="HAD"/>
    <property type="match status" value="1"/>
</dbReference>